<protein>
    <submittedName>
        <fullName evidence="5">(diamondback moth) hypothetical protein</fullName>
    </submittedName>
</protein>
<keyword evidence="2" id="KW-0813">Transport</keyword>
<dbReference type="InterPro" id="IPR016024">
    <property type="entry name" value="ARM-type_fold"/>
</dbReference>
<sequence>MVQAGGVAPLVAALDRDDCADLQFEAAWALTNIASGSHDHTMAVVDGGAIPKLVLLLSRGGAVGEQSAWALGNIAGDGPETRDAVLARGALPALLPSLVPAAPRARLNTAVWTYSNLCRDRYCSLGNIAGDGPETRDAVLARGALPALLPSLVPAAPRARLNTAVWTYSNLCRNKNPLVDFELVAPALPYISELLTIEDQDALADACWALSYLTDGPNDRIEAVQTTPGLLPRLVALLEHRSAAVKTPALRAVGNMLTGSDVQKSLFAIRPPLASALVEIALGGKSGRIEAVQTTPGLLPRLVALLEHRSAAVKTPALRAVGNMLTGSDVQVWRLERLEEIASSDKYTSSV</sequence>
<dbReference type="InterPro" id="IPR011989">
    <property type="entry name" value="ARM-like"/>
</dbReference>
<name>A0A8S4G380_PLUXY</name>
<keyword evidence="6" id="KW-1185">Reference proteome</keyword>
<gene>
    <name evidence="5" type="ORF">PLXY2_LOCUS12589</name>
</gene>
<dbReference type="Pfam" id="PF00514">
    <property type="entry name" value="Arm"/>
    <property type="match status" value="3"/>
</dbReference>
<dbReference type="PANTHER" id="PTHR23316">
    <property type="entry name" value="IMPORTIN ALPHA"/>
    <property type="match status" value="1"/>
</dbReference>
<accession>A0A8S4G380</accession>
<evidence type="ECO:0000256" key="2">
    <source>
        <dbReference type="ARBA" id="ARBA00022448"/>
    </source>
</evidence>
<dbReference type="PROSITE" id="PS50176">
    <property type="entry name" value="ARM_REPEAT"/>
    <property type="match status" value="2"/>
</dbReference>
<evidence type="ECO:0000256" key="3">
    <source>
        <dbReference type="ARBA" id="ARBA00022927"/>
    </source>
</evidence>
<dbReference type="Gene3D" id="1.25.10.10">
    <property type="entry name" value="Leucine-rich Repeat Variant"/>
    <property type="match status" value="3"/>
</dbReference>
<dbReference type="InterPro" id="IPR000225">
    <property type="entry name" value="Armadillo"/>
</dbReference>
<dbReference type="AlphaFoldDB" id="A0A8S4G380"/>
<comment type="caution">
    <text evidence="5">The sequence shown here is derived from an EMBL/GenBank/DDBJ whole genome shotgun (WGS) entry which is preliminary data.</text>
</comment>
<feature type="repeat" description="ARM" evidence="4">
    <location>
        <begin position="48"/>
        <end position="89"/>
    </location>
</feature>
<comment type="similarity">
    <text evidence="1">Belongs to the importin alpha family.</text>
</comment>
<proteinExistence type="inferred from homology"/>
<keyword evidence="3" id="KW-0653">Protein transport</keyword>
<evidence type="ECO:0000256" key="1">
    <source>
        <dbReference type="ARBA" id="ARBA00010394"/>
    </source>
</evidence>
<evidence type="ECO:0000313" key="6">
    <source>
        <dbReference type="Proteomes" id="UP000653454"/>
    </source>
</evidence>
<dbReference type="SMART" id="SM00185">
    <property type="entry name" value="ARM"/>
    <property type="match status" value="7"/>
</dbReference>
<dbReference type="SUPFAM" id="SSF48371">
    <property type="entry name" value="ARM repeat"/>
    <property type="match status" value="2"/>
</dbReference>
<reference evidence="5" key="1">
    <citation type="submission" date="2020-11" db="EMBL/GenBank/DDBJ databases">
        <authorList>
            <person name="Whiteford S."/>
        </authorList>
    </citation>
    <scope>NUCLEOTIDE SEQUENCE</scope>
</reference>
<dbReference type="EMBL" id="CAJHNJ030000076">
    <property type="protein sequence ID" value="CAG9134331.1"/>
    <property type="molecule type" value="Genomic_DNA"/>
</dbReference>
<organism evidence="5 6">
    <name type="scientific">Plutella xylostella</name>
    <name type="common">Diamondback moth</name>
    <name type="synonym">Plutella maculipennis</name>
    <dbReference type="NCBI Taxonomy" id="51655"/>
    <lineage>
        <taxon>Eukaryota</taxon>
        <taxon>Metazoa</taxon>
        <taxon>Ecdysozoa</taxon>
        <taxon>Arthropoda</taxon>
        <taxon>Hexapoda</taxon>
        <taxon>Insecta</taxon>
        <taxon>Pterygota</taxon>
        <taxon>Neoptera</taxon>
        <taxon>Endopterygota</taxon>
        <taxon>Lepidoptera</taxon>
        <taxon>Glossata</taxon>
        <taxon>Ditrysia</taxon>
        <taxon>Yponomeutoidea</taxon>
        <taxon>Plutellidae</taxon>
        <taxon>Plutella</taxon>
    </lineage>
</organism>
<evidence type="ECO:0000256" key="4">
    <source>
        <dbReference type="PROSITE-ProRule" id="PRU00259"/>
    </source>
</evidence>
<feature type="repeat" description="ARM" evidence="4">
    <location>
        <begin position="5"/>
        <end position="48"/>
    </location>
</feature>
<dbReference type="GO" id="GO:0015031">
    <property type="term" value="P:protein transport"/>
    <property type="evidence" value="ECO:0007669"/>
    <property type="project" value="UniProtKB-KW"/>
</dbReference>
<evidence type="ECO:0000313" key="5">
    <source>
        <dbReference type="EMBL" id="CAG9134331.1"/>
    </source>
</evidence>
<dbReference type="Proteomes" id="UP000653454">
    <property type="component" value="Unassembled WGS sequence"/>
</dbReference>